<evidence type="ECO:0000313" key="3">
    <source>
        <dbReference type="Proteomes" id="UP001204615"/>
    </source>
</evidence>
<organism evidence="2 3">
    <name type="scientific">Dyella lutea</name>
    <dbReference type="NCBI Taxonomy" id="2950441"/>
    <lineage>
        <taxon>Bacteria</taxon>
        <taxon>Pseudomonadati</taxon>
        <taxon>Pseudomonadota</taxon>
        <taxon>Gammaproteobacteria</taxon>
        <taxon>Lysobacterales</taxon>
        <taxon>Rhodanobacteraceae</taxon>
        <taxon>Dyella</taxon>
    </lineage>
</organism>
<dbReference type="RefSeq" id="WP_253565011.1">
    <property type="nucleotide sequence ID" value="NZ_JAMZEK010000001.1"/>
</dbReference>
<reference evidence="2 3" key="1">
    <citation type="submission" date="2022-06" db="EMBL/GenBank/DDBJ databases">
        <title>Dyella sp. Sa strain:Sa Genome sequencing.</title>
        <authorList>
            <person name="Park S."/>
        </authorList>
    </citation>
    <scope>NUCLEOTIDE SEQUENCE [LARGE SCALE GENOMIC DNA]</scope>
    <source>
        <strain evidence="2 3">Sa</strain>
    </source>
</reference>
<evidence type="ECO:0000313" key="2">
    <source>
        <dbReference type="EMBL" id="MCP1373263.1"/>
    </source>
</evidence>
<dbReference type="EMBL" id="JAMZEK010000001">
    <property type="protein sequence ID" value="MCP1373263.1"/>
    <property type="molecule type" value="Genomic_DNA"/>
</dbReference>
<evidence type="ECO:0008006" key="4">
    <source>
        <dbReference type="Google" id="ProtNLM"/>
    </source>
</evidence>
<proteinExistence type="predicted"/>
<evidence type="ECO:0000256" key="1">
    <source>
        <dbReference type="SAM" id="MobiDB-lite"/>
    </source>
</evidence>
<sequence>MMLAIGGKSVREFNRFAAIAAVASGLCACAAAPQRPAHLSAQQLTQVLPLTVSEVVPQKELLAQSTYTLRDVQVIPGGGVPILPAALGGALGSYIGNAIDKAAAERFANAHVQPVRSALAGYDATGGVRRSVDEAFAADHSVFAAVTPVDEIPRAVSDAPHAVAVTSYALTPDFSAVQVTLALQIFDGGSKPTYTNRYVFQSARMTLASKTAEDIRQAVEEEEHRYAALHVNDQIVRANALGRSTEGARLRREILAEQNEHRLRMASARRSDWDADASANRFAAMWAKDGGAAVKRALDESGPVLEHLVAMDLMAPSLGGDIPPKGREIASAAGRRVLMRQDGSLISLAGKDDYADGTPKAGPTTAVTVSAPR</sequence>
<name>A0ABT1FB56_9GAMM</name>
<comment type="caution">
    <text evidence="2">The sequence shown here is derived from an EMBL/GenBank/DDBJ whole genome shotgun (WGS) entry which is preliminary data.</text>
</comment>
<feature type="region of interest" description="Disordered" evidence="1">
    <location>
        <begin position="350"/>
        <end position="373"/>
    </location>
</feature>
<keyword evidence="3" id="KW-1185">Reference proteome</keyword>
<protein>
    <recommendedName>
        <fullName evidence="4">Lipoprotein</fullName>
    </recommendedName>
</protein>
<dbReference type="Proteomes" id="UP001204615">
    <property type="component" value="Unassembled WGS sequence"/>
</dbReference>
<gene>
    <name evidence="2" type="ORF">NC595_04245</name>
</gene>
<accession>A0ABT1FB56</accession>